<sequence>MNSRNFWISGYESSEKRIAVIVRMKKVMRSSAGYVPRSRTAEYLCNYKDLHDLLRSALHQMTFPTRKDAVTERIKAWVCSDHISPFHPLRRSGFHFRRYRPGFSPFWKWQTLLLVSGFSLDALLPAILSFRLSFYVRLTSPSPPSWTLTIPYRSAHLLDGPVHLTYPHFANIERRHHYTSAILHIANIVEGRGGVVARLFASHQGEPGPIPCGVAPGFSRVGIVPDDAAGLRVLSRISRFPRPFIAAPLHTHLAAPSSALNTPMLRSAQIFPSICVTFVKRYFYIILAILAQRSRNFASSFKHNLNFIRLFHEVSLLEDHALLHAPGDFRPITNPVEKIRMLPMWDRRRMIVCRYVSMHAQLESNLRIEPEISRGWIGAQALFPFNSILVSTVVEDKQYLIGIYHAQKGGIGHCGLHFQRDHVNHDMCTRRTIIHCYLRAYLTHDPFPGRGGWLCYALCAKVGKGVCSLYTYARGSARSDVARAWPGSGKHARKYDQG</sequence>
<reference evidence="1 2" key="1">
    <citation type="submission" date="2023-02" db="EMBL/GenBank/DDBJ databases">
        <title>LHISI_Scaffold_Assembly.</title>
        <authorList>
            <person name="Stuart O.P."/>
            <person name="Cleave R."/>
            <person name="Magrath M.J.L."/>
            <person name="Mikheyev A.S."/>
        </authorList>
    </citation>
    <scope>NUCLEOTIDE SEQUENCE [LARGE SCALE GENOMIC DNA]</scope>
    <source>
        <strain evidence="1">Daus_M_001</strain>
        <tissue evidence="1">Leg muscle</tissue>
    </source>
</reference>
<comment type="caution">
    <text evidence="1">The sequence shown here is derived from an EMBL/GenBank/DDBJ whole genome shotgun (WGS) entry which is preliminary data.</text>
</comment>
<gene>
    <name evidence="1" type="ORF">PR048_001877</name>
</gene>
<evidence type="ECO:0008006" key="3">
    <source>
        <dbReference type="Google" id="ProtNLM"/>
    </source>
</evidence>
<evidence type="ECO:0000313" key="1">
    <source>
        <dbReference type="EMBL" id="KAJ8896533.1"/>
    </source>
</evidence>
<dbReference type="EMBL" id="JARBHB010000001">
    <property type="protein sequence ID" value="KAJ8896533.1"/>
    <property type="molecule type" value="Genomic_DNA"/>
</dbReference>
<name>A0ABQ9IIK9_9NEOP</name>
<evidence type="ECO:0000313" key="2">
    <source>
        <dbReference type="Proteomes" id="UP001159363"/>
    </source>
</evidence>
<organism evidence="1 2">
    <name type="scientific">Dryococelus australis</name>
    <dbReference type="NCBI Taxonomy" id="614101"/>
    <lineage>
        <taxon>Eukaryota</taxon>
        <taxon>Metazoa</taxon>
        <taxon>Ecdysozoa</taxon>
        <taxon>Arthropoda</taxon>
        <taxon>Hexapoda</taxon>
        <taxon>Insecta</taxon>
        <taxon>Pterygota</taxon>
        <taxon>Neoptera</taxon>
        <taxon>Polyneoptera</taxon>
        <taxon>Phasmatodea</taxon>
        <taxon>Verophasmatodea</taxon>
        <taxon>Anareolatae</taxon>
        <taxon>Phasmatidae</taxon>
        <taxon>Eurycanthinae</taxon>
        <taxon>Dryococelus</taxon>
    </lineage>
</organism>
<protein>
    <recommendedName>
        <fullName evidence="3">Maturase K</fullName>
    </recommendedName>
</protein>
<keyword evidence="2" id="KW-1185">Reference proteome</keyword>
<proteinExistence type="predicted"/>
<accession>A0ABQ9IIK9</accession>
<dbReference type="Proteomes" id="UP001159363">
    <property type="component" value="Chromosome 1"/>
</dbReference>